<dbReference type="OrthoDB" id="5801820at2"/>
<accession>A0A2K8U531</accession>
<keyword evidence="3" id="KW-1185">Reference proteome</keyword>
<feature type="chain" id="PRO_5014726667" description="DUF302 domain-containing protein" evidence="1">
    <location>
        <begin position="20"/>
        <end position="155"/>
    </location>
</feature>
<dbReference type="Gene3D" id="3.30.310.70">
    <property type="entry name" value="TT1751-like domain"/>
    <property type="match status" value="1"/>
</dbReference>
<evidence type="ECO:0000313" key="2">
    <source>
        <dbReference type="EMBL" id="AUB80698.1"/>
    </source>
</evidence>
<dbReference type="InterPro" id="IPR035923">
    <property type="entry name" value="TT1751-like_sf"/>
</dbReference>
<evidence type="ECO:0008006" key="4">
    <source>
        <dbReference type="Google" id="ProtNLM"/>
    </source>
</evidence>
<sequence>MKHWWLALLIVLWPGSVGAAPAGVLRLQTPLQADAVYDRIYKALEAARFWVVHEANLGERMAGNADQWGADYNRSRLGTVRALAFGNLEWTNAIANADPDLLALYPLHLTVFERDGTSYIVLPRLSVMVKGSPGEGRAMELEAEVRRILERALTD</sequence>
<evidence type="ECO:0000256" key="1">
    <source>
        <dbReference type="SAM" id="SignalP"/>
    </source>
</evidence>
<dbReference type="KEGG" id="tsy:THSYN_06845"/>
<feature type="signal peptide" evidence="1">
    <location>
        <begin position="1"/>
        <end position="19"/>
    </location>
</feature>
<name>A0A2K8U531_9GAMM</name>
<dbReference type="SUPFAM" id="SSF103247">
    <property type="entry name" value="TT1751-like"/>
    <property type="match status" value="1"/>
</dbReference>
<proteinExistence type="predicted"/>
<organism evidence="2 3">
    <name type="scientific">Candidatus Thiodictyon syntrophicum</name>
    <dbReference type="NCBI Taxonomy" id="1166950"/>
    <lineage>
        <taxon>Bacteria</taxon>
        <taxon>Pseudomonadati</taxon>
        <taxon>Pseudomonadota</taxon>
        <taxon>Gammaproteobacteria</taxon>
        <taxon>Chromatiales</taxon>
        <taxon>Chromatiaceae</taxon>
        <taxon>Thiodictyon</taxon>
    </lineage>
</organism>
<evidence type="ECO:0000313" key="3">
    <source>
        <dbReference type="Proteomes" id="UP000232638"/>
    </source>
</evidence>
<dbReference type="Proteomes" id="UP000232638">
    <property type="component" value="Chromosome"/>
</dbReference>
<gene>
    <name evidence="2" type="ORF">THSYN_06845</name>
</gene>
<dbReference type="EMBL" id="CP020370">
    <property type="protein sequence ID" value="AUB80698.1"/>
    <property type="molecule type" value="Genomic_DNA"/>
</dbReference>
<keyword evidence="1" id="KW-0732">Signal</keyword>
<dbReference type="RefSeq" id="WP_100918488.1">
    <property type="nucleotide sequence ID" value="NZ_CP020370.1"/>
</dbReference>
<dbReference type="AlphaFoldDB" id="A0A2K8U531"/>
<reference evidence="2 3" key="1">
    <citation type="submission" date="2017-03" db="EMBL/GenBank/DDBJ databases">
        <title>Complete genome sequence of Candidatus 'Thiodictyon syntrophicum' sp. nov. strain Cad16T, a photolithoautotroph purple sulfur bacterium isolated from an alpine meromictic lake.</title>
        <authorList>
            <person name="Luedin S.M."/>
            <person name="Pothier J.F."/>
            <person name="Danza F."/>
            <person name="Storelli N."/>
            <person name="Wittwer M."/>
            <person name="Tonolla M."/>
        </authorList>
    </citation>
    <scope>NUCLEOTIDE SEQUENCE [LARGE SCALE GENOMIC DNA]</scope>
    <source>
        <strain evidence="2 3">Cad16T</strain>
    </source>
</reference>
<protein>
    <recommendedName>
        <fullName evidence="4">DUF302 domain-containing protein</fullName>
    </recommendedName>
</protein>